<dbReference type="AlphaFoldDB" id="I5C6V2"/>
<dbReference type="Pfam" id="PF00149">
    <property type="entry name" value="Metallophos"/>
    <property type="match status" value="1"/>
</dbReference>
<evidence type="ECO:0000313" key="2">
    <source>
        <dbReference type="EMBL" id="EIM77554.1"/>
    </source>
</evidence>
<dbReference type="InterPro" id="IPR029052">
    <property type="entry name" value="Metallo-depent_PP-like"/>
</dbReference>
<feature type="domain" description="Calcineurin-like phosphoesterase" evidence="1">
    <location>
        <begin position="33"/>
        <end position="207"/>
    </location>
</feature>
<evidence type="ECO:0000313" key="3">
    <source>
        <dbReference type="Proteomes" id="UP000005551"/>
    </source>
</evidence>
<gene>
    <name evidence="2" type="ORF">A3SI_06319</name>
</gene>
<dbReference type="InterPro" id="IPR051918">
    <property type="entry name" value="STPP_CPPED1"/>
</dbReference>
<dbReference type="InterPro" id="IPR004843">
    <property type="entry name" value="Calcineurin-like_PHP"/>
</dbReference>
<reference evidence="2 3" key="1">
    <citation type="submission" date="2012-05" db="EMBL/GenBank/DDBJ databases">
        <title>Genome sequence of Nitritalea halalkaliphila LW7.</title>
        <authorList>
            <person name="Jangir P.K."/>
            <person name="Singh A."/>
            <person name="Shivaji S."/>
            <person name="Sharma R."/>
        </authorList>
    </citation>
    <scope>NUCLEOTIDE SEQUENCE [LARGE SCALE GENOMIC DNA]</scope>
    <source>
        <strain evidence="2 3">LW7</strain>
    </source>
</reference>
<organism evidence="2 3">
    <name type="scientific">Nitritalea halalkaliphila LW7</name>
    <dbReference type="NCBI Taxonomy" id="1189621"/>
    <lineage>
        <taxon>Bacteria</taxon>
        <taxon>Pseudomonadati</taxon>
        <taxon>Bacteroidota</taxon>
        <taxon>Cytophagia</taxon>
        <taxon>Cytophagales</taxon>
        <taxon>Cyclobacteriaceae</taxon>
        <taxon>Nitritalea</taxon>
    </lineage>
</organism>
<dbReference type="Gene3D" id="3.60.21.10">
    <property type="match status" value="1"/>
</dbReference>
<dbReference type="STRING" id="1189621.A3SI_06319"/>
<proteinExistence type="predicted"/>
<name>I5C6V2_9BACT</name>
<dbReference type="Proteomes" id="UP000005551">
    <property type="component" value="Unassembled WGS sequence"/>
</dbReference>
<dbReference type="SUPFAM" id="SSF56300">
    <property type="entry name" value="Metallo-dependent phosphatases"/>
    <property type="match status" value="1"/>
</dbReference>
<protein>
    <submittedName>
        <fullName evidence="2">Metallophosphoesterase</fullName>
    </submittedName>
</protein>
<dbReference type="PANTHER" id="PTHR43143:SF1">
    <property type="entry name" value="SERINE_THREONINE-PROTEIN PHOSPHATASE CPPED1"/>
    <property type="match status" value="1"/>
</dbReference>
<comment type="caution">
    <text evidence="2">The sequence shown here is derived from an EMBL/GenBank/DDBJ whole genome shotgun (WGS) entry which is preliminary data.</text>
</comment>
<dbReference type="PANTHER" id="PTHR43143">
    <property type="entry name" value="METALLOPHOSPHOESTERASE, CALCINEURIN SUPERFAMILY"/>
    <property type="match status" value="1"/>
</dbReference>
<dbReference type="GO" id="GO:0016787">
    <property type="term" value="F:hydrolase activity"/>
    <property type="evidence" value="ECO:0007669"/>
    <property type="project" value="InterPro"/>
</dbReference>
<accession>I5C6V2</accession>
<evidence type="ECO:0000259" key="1">
    <source>
        <dbReference type="Pfam" id="PF00149"/>
    </source>
</evidence>
<sequence>MPGGRLLPYLRSMRQPKPFFYQGQPQLGSAEALRFMCLSDGHLGQKDSMHPDHLETLEQALLREKERMAFCVYNGDLVHDCPERLPEVAELFRKQQVRLFATRGNHDHCPEEDWKRIFGHGLNHRFQEGKTGFILLDSSDEQGSYRCVDRAFLAESLEAYRSLSAVFVVTHLAQGGQSYHSISCPDFLPLLQRFPNVKAVLHGHDHDMNGQVYCAGIPHLWSGHIGGSWGLPETIYREVIVEPDGLLISCIRALRTGEILQGHVFRNRF</sequence>
<keyword evidence="3" id="KW-1185">Reference proteome</keyword>
<dbReference type="EMBL" id="AJYA01000014">
    <property type="protein sequence ID" value="EIM77554.1"/>
    <property type="molecule type" value="Genomic_DNA"/>
</dbReference>